<organism evidence="3 4">
    <name type="scientific">Pichia inconspicua</name>
    <dbReference type="NCBI Taxonomy" id="52247"/>
    <lineage>
        <taxon>Eukaryota</taxon>
        <taxon>Fungi</taxon>
        <taxon>Dikarya</taxon>
        <taxon>Ascomycota</taxon>
        <taxon>Saccharomycotina</taxon>
        <taxon>Pichiomycetes</taxon>
        <taxon>Pichiales</taxon>
        <taxon>Pichiaceae</taxon>
        <taxon>Pichia</taxon>
    </lineage>
</organism>
<accession>A0A4V6TTQ8</accession>
<reference evidence="3 4" key="1">
    <citation type="journal article" date="2019" name="Front. Genet.">
        <title>Whole-Genome Sequencing of the Opportunistic Yeast Pathogen Candida inconspicua Uncovers Its Hybrid Origin.</title>
        <authorList>
            <person name="Mixao V."/>
            <person name="Hansen A.P."/>
            <person name="Saus E."/>
            <person name="Boekhout T."/>
            <person name="Lass-Florl C."/>
            <person name="Gabaldon T."/>
        </authorList>
    </citation>
    <scope>NUCLEOTIDE SEQUENCE [LARGE SCALE GENOMIC DNA]</scope>
    <source>
        <strain evidence="3 4">CBS 180</strain>
    </source>
</reference>
<dbReference type="InterPro" id="IPR036612">
    <property type="entry name" value="KH_dom_type_1_sf"/>
</dbReference>
<protein>
    <recommendedName>
        <fullName evidence="2">K Homology domain-containing protein</fullName>
    </recommendedName>
</protein>
<dbReference type="EMBL" id="SELW01000533">
    <property type="protein sequence ID" value="TID23194.1"/>
    <property type="molecule type" value="Genomic_DNA"/>
</dbReference>
<sequence>MSEYQILNNLIDSSVLSSGVEILAISQFVPSWIMKVNITKSSSLKVAQIVIDALVSFTTVRFVIAKEEIYNVGKLVSKIEPLSHHLLPGLVATCDAANVGEMCTLLQPYTMLETCLSLIKHMQAPQMTFLIGGKGHSIARIRQQTNATIKIHPDKMDKTDKQLRSNYEQEPQKVEIAAPTKEELARAQQLVLTRLSLRQ</sequence>
<evidence type="ECO:0000259" key="2">
    <source>
        <dbReference type="Pfam" id="PF00013"/>
    </source>
</evidence>
<dbReference type="SUPFAM" id="SSF54791">
    <property type="entry name" value="Eukaryotic type KH-domain (KH-domain type I)"/>
    <property type="match status" value="1"/>
</dbReference>
<dbReference type="Gene3D" id="3.30.1370.10">
    <property type="entry name" value="K Homology domain, type 1"/>
    <property type="match status" value="1"/>
</dbReference>
<keyword evidence="4" id="KW-1185">Reference proteome</keyword>
<evidence type="ECO:0000313" key="3">
    <source>
        <dbReference type="EMBL" id="TID23194.1"/>
    </source>
</evidence>
<comment type="caution">
    <text evidence="3">The sequence shown here is derived from an EMBL/GenBank/DDBJ whole genome shotgun (WGS) entry which is preliminary data.</text>
</comment>
<keyword evidence="1" id="KW-0694">RNA-binding</keyword>
<dbReference type="Proteomes" id="UP000307173">
    <property type="component" value="Unassembled WGS sequence"/>
</dbReference>
<dbReference type="AlphaFoldDB" id="A0A4V6TTQ8"/>
<dbReference type="Pfam" id="PF00013">
    <property type="entry name" value="KH_1"/>
    <property type="match status" value="1"/>
</dbReference>
<gene>
    <name evidence="3" type="ORF">CANINC_003211</name>
</gene>
<dbReference type="CDD" id="cd00105">
    <property type="entry name" value="KH-I"/>
    <property type="match status" value="1"/>
</dbReference>
<name>A0A4V6TTQ8_9ASCO</name>
<evidence type="ECO:0000256" key="1">
    <source>
        <dbReference type="PROSITE-ProRule" id="PRU00117"/>
    </source>
</evidence>
<dbReference type="GO" id="GO:0003723">
    <property type="term" value="F:RNA binding"/>
    <property type="evidence" value="ECO:0007669"/>
    <property type="project" value="UniProtKB-UniRule"/>
</dbReference>
<feature type="domain" description="K Homology" evidence="2">
    <location>
        <begin position="126"/>
        <end position="192"/>
    </location>
</feature>
<dbReference type="InterPro" id="IPR004088">
    <property type="entry name" value="KH_dom_type_1"/>
</dbReference>
<evidence type="ECO:0000313" key="4">
    <source>
        <dbReference type="Proteomes" id="UP000307173"/>
    </source>
</evidence>
<dbReference type="PROSITE" id="PS50084">
    <property type="entry name" value="KH_TYPE_1"/>
    <property type="match status" value="1"/>
</dbReference>
<proteinExistence type="predicted"/>